<reference evidence="2" key="1">
    <citation type="submission" date="2015-04" db="EMBL/GenBank/DDBJ databases">
        <authorList>
            <consortium name="Pathogen Informatics"/>
        </authorList>
    </citation>
    <scope>NUCLEOTIDE SEQUENCE [LARGE SCALE GENOMIC DNA]</scope>
    <source>
        <strain evidence="2">8A</strain>
    </source>
</reference>
<dbReference type="Proteomes" id="UP000220797">
    <property type="component" value="Unassembled WGS sequence"/>
</dbReference>
<comment type="caution">
    <text evidence="2">The sequence shown here is derived from an EMBL/GenBank/DDBJ whole genome shotgun (WGS) entry which is preliminary data.</text>
</comment>
<keyword evidence="1" id="KW-0472">Membrane</keyword>
<dbReference type="EMBL" id="CVMV01000037">
    <property type="protein sequence ID" value="CRG95479.1"/>
    <property type="molecule type" value="Genomic_DNA"/>
</dbReference>
<evidence type="ECO:0000313" key="2">
    <source>
        <dbReference type="EMBL" id="CRG95479.1"/>
    </source>
</evidence>
<keyword evidence="1" id="KW-1133">Transmembrane helix</keyword>
<keyword evidence="1" id="KW-0812">Transmembrane</keyword>
<protein>
    <submittedName>
        <fullName evidence="2">Fam-g protein</fullName>
    </submittedName>
</protein>
<proteinExistence type="predicted"/>
<sequence>MKTFTLCLKLFTFLLLIWIFHCFYHYDFSSCLIYKDTLLIKNRIKDERMLAEGGILEKKQTCIKECSEHYPSSEGGFYVIGYVYLIYMLIKCYNTIILSMFKEEDFFKKESDMRYKCIDKILNAYRNNISGEKELEVL</sequence>
<organism evidence="2 3">
    <name type="scientific">Plasmodium gallinaceum</name>
    <dbReference type="NCBI Taxonomy" id="5849"/>
    <lineage>
        <taxon>Eukaryota</taxon>
        <taxon>Sar</taxon>
        <taxon>Alveolata</taxon>
        <taxon>Apicomplexa</taxon>
        <taxon>Aconoidasida</taxon>
        <taxon>Haemosporida</taxon>
        <taxon>Plasmodiidae</taxon>
        <taxon>Plasmodium</taxon>
        <taxon>Plasmodium (Haemamoeba)</taxon>
    </lineage>
</organism>
<gene>
    <name evidence="2" type="ORF">PGAL8A_00268100</name>
</gene>
<evidence type="ECO:0000256" key="1">
    <source>
        <dbReference type="SAM" id="Phobius"/>
    </source>
</evidence>
<accession>A0A1J1GT59</accession>
<name>A0A1J1GT59_PLAGA</name>
<feature type="transmembrane region" description="Helical" evidence="1">
    <location>
        <begin position="7"/>
        <end position="26"/>
    </location>
</feature>
<keyword evidence="3" id="KW-1185">Reference proteome</keyword>
<dbReference type="RefSeq" id="XP_028528289.1">
    <property type="nucleotide sequence ID" value="XM_028671659.1"/>
</dbReference>
<feature type="transmembrane region" description="Helical" evidence="1">
    <location>
        <begin position="77"/>
        <end position="101"/>
    </location>
</feature>
<evidence type="ECO:0000313" key="3">
    <source>
        <dbReference type="Proteomes" id="UP000220797"/>
    </source>
</evidence>
<dbReference type="VEuPathDB" id="PlasmoDB:PGAL8A_00268100"/>
<dbReference type="GeneID" id="39731211"/>
<dbReference type="AlphaFoldDB" id="A0A1J1GT59"/>